<gene>
    <name evidence="9" type="ORF">GCM10009092_45720</name>
</gene>
<keyword evidence="6" id="KW-0472">Membrane</keyword>
<dbReference type="Proteomes" id="UP001501757">
    <property type="component" value="Unassembled WGS sequence"/>
</dbReference>
<keyword evidence="10" id="KW-1185">Reference proteome</keyword>
<dbReference type="InterPro" id="IPR004090">
    <property type="entry name" value="Chemotax_Me-accpt_rcpt"/>
</dbReference>
<evidence type="ECO:0000256" key="4">
    <source>
        <dbReference type="PROSITE-ProRule" id="PRU00284"/>
    </source>
</evidence>
<evidence type="ECO:0000259" key="7">
    <source>
        <dbReference type="PROSITE" id="PS50111"/>
    </source>
</evidence>
<comment type="subcellular location">
    <subcellularLocation>
        <location evidence="1">Membrane</location>
    </subcellularLocation>
</comment>
<organism evidence="9 10">
    <name type="scientific">Bowmanella denitrificans</name>
    <dbReference type="NCBI Taxonomy" id="366582"/>
    <lineage>
        <taxon>Bacteria</taxon>
        <taxon>Pseudomonadati</taxon>
        <taxon>Pseudomonadota</taxon>
        <taxon>Gammaproteobacteria</taxon>
        <taxon>Alteromonadales</taxon>
        <taxon>Alteromonadaceae</taxon>
        <taxon>Bowmanella</taxon>
    </lineage>
</organism>
<dbReference type="InterPro" id="IPR004089">
    <property type="entry name" value="MCPsignal_dom"/>
</dbReference>
<reference evidence="9 10" key="1">
    <citation type="journal article" date="2019" name="Int. J. Syst. Evol. Microbiol.">
        <title>The Global Catalogue of Microorganisms (GCM) 10K type strain sequencing project: providing services to taxonomists for standard genome sequencing and annotation.</title>
        <authorList>
            <consortium name="The Broad Institute Genomics Platform"/>
            <consortium name="The Broad Institute Genome Sequencing Center for Infectious Disease"/>
            <person name="Wu L."/>
            <person name="Ma J."/>
        </authorList>
    </citation>
    <scope>NUCLEOTIDE SEQUENCE [LARGE SCALE GENOMIC DNA]</scope>
    <source>
        <strain evidence="9 10">JCM 13378</strain>
    </source>
</reference>
<dbReference type="EMBL" id="BAAAEI010000033">
    <property type="protein sequence ID" value="GAA0376437.1"/>
    <property type="molecule type" value="Genomic_DNA"/>
</dbReference>
<feature type="transmembrane region" description="Helical" evidence="6">
    <location>
        <begin position="52"/>
        <end position="75"/>
    </location>
</feature>
<dbReference type="PRINTS" id="PR00260">
    <property type="entry name" value="CHEMTRNSDUCR"/>
</dbReference>
<proteinExistence type="inferred from homology"/>
<dbReference type="Pfam" id="PF00015">
    <property type="entry name" value="MCPsignal"/>
    <property type="match status" value="1"/>
</dbReference>
<dbReference type="RefSeq" id="WP_343847676.1">
    <property type="nucleotide sequence ID" value="NZ_BAAAEI010000033.1"/>
</dbReference>
<dbReference type="SMART" id="SM00283">
    <property type="entry name" value="MA"/>
    <property type="match status" value="1"/>
</dbReference>
<name>A0ABN0XY39_9ALTE</name>
<dbReference type="SMART" id="SM00304">
    <property type="entry name" value="HAMP"/>
    <property type="match status" value="2"/>
</dbReference>
<feature type="domain" description="HAMP" evidence="8">
    <location>
        <begin position="72"/>
        <end position="126"/>
    </location>
</feature>
<evidence type="ECO:0000313" key="10">
    <source>
        <dbReference type="Proteomes" id="UP001501757"/>
    </source>
</evidence>
<comment type="similarity">
    <text evidence="3">Belongs to the methyl-accepting chemotaxis (MCP) protein family.</text>
</comment>
<evidence type="ECO:0008006" key="11">
    <source>
        <dbReference type="Google" id="ProtNLM"/>
    </source>
</evidence>
<sequence>MFRELYLFIEKTFFFTLTRKIIGNLTFLYLFQVVALWLAFSESGWAKSSVLHIVLGVLSVLVFLFTLFYMHYLIVRPVQAMVKNLDEINHKQGDLSGHLPAFTHDEFRQLSDGYNTFVDNLSTLLKDISNHALGASTKNQEVLLKVNNASANARRQDKISDDIFASSKQVNEEIQAIVNRTDEVADATKDNLGAAQSSMTRLVQLSSDISDIDGLLKEFDTTVGGMKDNADNIRNILKMVQEFSDQTNLLALNAAIEAARAGEAGRGFAVVADEVRTLSVKVNEATGQINTFINQMEGLVKNTQQESVKLTEVAGKAQADISHTNDQFGQMVEQLEQNTQRLAAIGESVHALRRTYDAAHESVANISTLGAEIRYDMQQVENEIQELKVETETTQKKLHRFL</sequence>
<evidence type="ECO:0000313" key="9">
    <source>
        <dbReference type="EMBL" id="GAA0376437.1"/>
    </source>
</evidence>
<evidence type="ECO:0000256" key="3">
    <source>
        <dbReference type="ARBA" id="ARBA00029447"/>
    </source>
</evidence>
<evidence type="ECO:0000256" key="5">
    <source>
        <dbReference type="SAM" id="Coils"/>
    </source>
</evidence>
<dbReference type="InterPro" id="IPR003660">
    <property type="entry name" value="HAMP_dom"/>
</dbReference>
<keyword evidence="6" id="KW-0812">Transmembrane</keyword>
<keyword evidence="6" id="KW-1133">Transmembrane helix</keyword>
<evidence type="ECO:0000259" key="8">
    <source>
        <dbReference type="PROSITE" id="PS50885"/>
    </source>
</evidence>
<dbReference type="PROSITE" id="PS50885">
    <property type="entry name" value="HAMP"/>
    <property type="match status" value="1"/>
</dbReference>
<dbReference type="SUPFAM" id="SSF58104">
    <property type="entry name" value="Methyl-accepting chemotaxis protein (MCP) signaling domain"/>
    <property type="match status" value="1"/>
</dbReference>
<dbReference type="PANTHER" id="PTHR32089:SF112">
    <property type="entry name" value="LYSOZYME-LIKE PROTEIN-RELATED"/>
    <property type="match status" value="1"/>
</dbReference>
<feature type="domain" description="Methyl-accepting transducer" evidence="7">
    <location>
        <begin position="131"/>
        <end position="367"/>
    </location>
</feature>
<evidence type="ECO:0000256" key="6">
    <source>
        <dbReference type="SAM" id="Phobius"/>
    </source>
</evidence>
<dbReference type="Gene3D" id="1.10.287.950">
    <property type="entry name" value="Methyl-accepting chemotaxis protein"/>
    <property type="match status" value="1"/>
</dbReference>
<keyword evidence="5" id="KW-0175">Coiled coil</keyword>
<accession>A0ABN0XY39</accession>
<feature type="transmembrane region" description="Helical" evidence="6">
    <location>
        <begin position="21"/>
        <end position="40"/>
    </location>
</feature>
<evidence type="ECO:0000256" key="1">
    <source>
        <dbReference type="ARBA" id="ARBA00004370"/>
    </source>
</evidence>
<feature type="coiled-coil region" evidence="5">
    <location>
        <begin position="370"/>
        <end position="397"/>
    </location>
</feature>
<comment type="caution">
    <text evidence="9">The sequence shown here is derived from an EMBL/GenBank/DDBJ whole genome shotgun (WGS) entry which is preliminary data.</text>
</comment>
<dbReference type="CDD" id="cd06225">
    <property type="entry name" value="HAMP"/>
    <property type="match status" value="1"/>
</dbReference>
<evidence type="ECO:0000256" key="2">
    <source>
        <dbReference type="ARBA" id="ARBA00023224"/>
    </source>
</evidence>
<protein>
    <recommendedName>
        <fullName evidence="11">Methyl-accepting chemotaxis protein</fullName>
    </recommendedName>
</protein>
<dbReference type="Pfam" id="PF00672">
    <property type="entry name" value="HAMP"/>
    <property type="match status" value="1"/>
</dbReference>
<dbReference type="PANTHER" id="PTHR32089">
    <property type="entry name" value="METHYL-ACCEPTING CHEMOTAXIS PROTEIN MCPB"/>
    <property type="match status" value="1"/>
</dbReference>
<keyword evidence="2 4" id="KW-0807">Transducer</keyword>
<dbReference type="PROSITE" id="PS50111">
    <property type="entry name" value="CHEMOTAXIS_TRANSDUC_2"/>
    <property type="match status" value="1"/>
</dbReference>